<protein>
    <submittedName>
        <fullName evidence="1">12962_t:CDS:1</fullName>
    </submittedName>
</protein>
<evidence type="ECO:0000313" key="1">
    <source>
        <dbReference type="EMBL" id="CAG8739847.1"/>
    </source>
</evidence>
<accession>A0A9N9ILJ7</accession>
<keyword evidence="2" id="KW-1185">Reference proteome</keyword>
<reference evidence="1" key="1">
    <citation type="submission" date="2021-06" db="EMBL/GenBank/DDBJ databases">
        <authorList>
            <person name="Kallberg Y."/>
            <person name="Tangrot J."/>
            <person name="Rosling A."/>
        </authorList>
    </citation>
    <scope>NUCLEOTIDE SEQUENCE</scope>
    <source>
        <strain evidence="1">FL130A</strain>
    </source>
</reference>
<sequence>FSTRITRIHPQKKKLMGKVYELMRQIIDDAEEALGVDNLETDLLDKLNGNSLAGYLFGLAQCISTLKRNWGQSGPTRLPDATGSKESRRTFQKWELLFSEI</sequence>
<dbReference type="Proteomes" id="UP000789508">
    <property type="component" value="Unassembled WGS sequence"/>
</dbReference>
<dbReference type="EMBL" id="CAJVPS010034684">
    <property type="protein sequence ID" value="CAG8739847.1"/>
    <property type="molecule type" value="Genomic_DNA"/>
</dbReference>
<name>A0A9N9ILJ7_9GLOM</name>
<comment type="caution">
    <text evidence="1">The sequence shown here is derived from an EMBL/GenBank/DDBJ whole genome shotgun (WGS) entry which is preliminary data.</text>
</comment>
<dbReference type="AlphaFoldDB" id="A0A9N9ILJ7"/>
<feature type="non-terminal residue" evidence="1">
    <location>
        <position position="1"/>
    </location>
</feature>
<evidence type="ECO:0000313" key="2">
    <source>
        <dbReference type="Proteomes" id="UP000789508"/>
    </source>
</evidence>
<gene>
    <name evidence="1" type="ORF">ALEPTO_LOCUS12918</name>
</gene>
<feature type="non-terminal residue" evidence="1">
    <location>
        <position position="101"/>
    </location>
</feature>
<organism evidence="1 2">
    <name type="scientific">Ambispora leptoticha</name>
    <dbReference type="NCBI Taxonomy" id="144679"/>
    <lineage>
        <taxon>Eukaryota</taxon>
        <taxon>Fungi</taxon>
        <taxon>Fungi incertae sedis</taxon>
        <taxon>Mucoromycota</taxon>
        <taxon>Glomeromycotina</taxon>
        <taxon>Glomeromycetes</taxon>
        <taxon>Archaeosporales</taxon>
        <taxon>Ambisporaceae</taxon>
        <taxon>Ambispora</taxon>
    </lineage>
</organism>
<proteinExistence type="predicted"/>